<comment type="similarity">
    <text evidence="5">Belongs to the DPH7 family.</text>
</comment>
<evidence type="ECO:0000256" key="3">
    <source>
        <dbReference type="ARBA" id="ARBA00022737"/>
    </source>
</evidence>
<dbReference type="InterPro" id="IPR001680">
    <property type="entry name" value="WD40_rpt"/>
</dbReference>
<dbReference type="SMART" id="SM00320">
    <property type="entry name" value="WD40"/>
    <property type="match status" value="2"/>
</dbReference>
<dbReference type="EMBL" id="AZGZ01000001">
    <property type="protein sequence ID" value="KZZ98040.1"/>
    <property type="molecule type" value="Genomic_DNA"/>
</dbReference>
<evidence type="ECO:0000313" key="8">
    <source>
        <dbReference type="EMBL" id="KZZ98040.1"/>
    </source>
</evidence>
<evidence type="ECO:0000256" key="6">
    <source>
        <dbReference type="ARBA" id="ARBA00039131"/>
    </source>
</evidence>
<dbReference type="VEuPathDB" id="FungiDB:AAP_00301"/>
<evidence type="ECO:0000256" key="7">
    <source>
        <dbReference type="ARBA" id="ARBA00047551"/>
    </source>
</evidence>
<dbReference type="InterPro" id="IPR036322">
    <property type="entry name" value="WD40_repeat_dom_sf"/>
</dbReference>
<dbReference type="GO" id="GO:0061685">
    <property type="term" value="F:diphthine methylesterase activity"/>
    <property type="evidence" value="ECO:0007669"/>
    <property type="project" value="UniProtKB-EC"/>
</dbReference>
<proteinExistence type="inferred from homology"/>
<keyword evidence="4" id="KW-0378">Hydrolase</keyword>
<dbReference type="Gene3D" id="2.130.10.10">
    <property type="entry name" value="YVTN repeat-like/Quinoprotein amine dehydrogenase"/>
    <property type="match status" value="2"/>
</dbReference>
<accession>A0A166PNL4</accession>
<evidence type="ECO:0000313" key="9">
    <source>
        <dbReference type="Proteomes" id="UP000242877"/>
    </source>
</evidence>
<dbReference type="PANTHER" id="PTHR46042">
    <property type="entry name" value="DIPHTHINE METHYLTRANSFERASE"/>
    <property type="match status" value="1"/>
</dbReference>
<sequence>MDSSQPRNVQNPKSIQTVFLDQPTSCLEFCPTAPDHFVIGTYLLSEEKSAEDDSVIKQSKTGSVQLWKLDSSSLTLSKVQRISTPHAIFDLQFSPHDASVFATATSAASVTLYQITSSTENVAISQLQTFTVKDDQALPALYIAWIPPMPKAECSTDGFAVSFSDGSVSIFHPQQSQKALRDVQSEQDLEELELPNDPNPVEVWYIAFDQTPTISKPCNLYAGDDFGALRCHQLVQSDDIDEDEESPKEFGSLFPAQVQQSSTDRGRFHTAGVTAILPLRESNSTDGSGSKIVVTGSYDEYIRVYKHSPIPREREVLAELCLEGGVWRLRLLLDKTNQEDNVRSLLIYASCMHAGSRIVRIEHDMTADSWNIAVLAKFTEHESMNYASGVWNANALDSAADESTTRRLTCVSSSFYDKRLCLWQVDI</sequence>
<name>A0A166PNL4_9EURO</name>
<dbReference type="EC" id="3.1.1.97" evidence="6"/>
<dbReference type="GO" id="GO:0017183">
    <property type="term" value="P:protein histidyl modification to diphthamide"/>
    <property type="evidence" value="ECO:0007669"/>
    <property type="project" value="TreeGrafter"/>
</dbReference>
<dbReference type="OrthoDB" id="1930760at2759"/>
<evidence type="ECO:0000256" key="4">
    <source>
        <dbReference type="ARBA" id="ARBA00022801"/>
    </source>
</evidence>
<organism evidence="8 9">
    <name type="scientific">Ascosphaera apis ARSEF 7405</name>
    <dbReference type="NCBI Taxonomy" id="392613"/>
    <lineage>
        <taxon>Eukaryota</taxon>
        <taxon>Fungi</taxon>
        <taxon>Dikarya</taxon>
        <taxon>Ascomycota</taxon>
        <taxon>Pezizomycotina</taxon>
        <taxon>Eurotiomycetes</taxon>
        <taxon>Eurotiomycetidae</taxon>
        <taxon>Onygenales</taxon>
        <taxon>Ascosphaeraceae</taxon>
        <taxon>Ascosphaera</taxon>
    </lineage>
</organism>
<keyword evidence="9" id="KW-1185">Reference proteome</keyword>
<evidence type="ECO:0000256" key="1">
    <source>
        <dbReference type="ARBA" id="ARBA00005156"/>
    </source>
</evidence>
<evidence type="ECO:0000256" key="5">
    <source>
        <dbReference type="ARBA" id="ARBA00038092"/>
    </source>
</evidence>
<comment type="caution">
    <text evidence="8">The sequence shown here is derived from an EMBL/GenBank/DDBJ whole genome shotgun (WGS) entry which is preliminary data.</text>
</comment>
<dbReference type="AlphaFoldDB" id="A0A166PNL4"/>
<dbReference type="Proteomes" id="UP000242877">
    <property type="component" value="Unassembled WGS sequence"/>
</dbReference>
<evidence type="ECO:0000256" key="2">
    <source>
        <dbReference type="ARBA" id="ARBA00022574"/>
    </source>
</evidence>
<dbReference type="PANTHER" id="PTHR46042:SF1">
    <property type="entry name" value="DIPHTHINE METHYLTRANSFERASE"/>
    <property type="match status" value="1"/>
</dbReference>
<protein>
    <recommendedName>
        <fullName evidence="6">methylated diphthine methylhydrolase</fullName>
        <ecNumber evidence="6">3.1.1.97</ecNumber>
    </recommendedName>
</protein>
<keyword evidence="2" id="KW-0853">WD repeat</keyword>
<comment type="pathway">
    <text evidence="1">Protein modification; peptidyl-diphthamide biosynthesis.</text>
</comment>
<gene>
    <name evidence="8" type="ORF">AAP_00301</name>
</gene>
<dbReference type="SUPFAM" id="SSF50978">
    <property type="entry name" value="WD40 repeat-like"/>
    <property type="match status" value="1"/>
</dbReference>
<reference evidence="8 9" key="1">
    <citation type="journal article" date="2016" name="Genome Biol. Evol.">
        <title>Divergent and convergent evolution of fungal pathogenicity.</title>
        <authorList>
            <person name="Shang Y."/>
            <person name="Xiao G."/>
            <person name="Zheng P."/>
            <person name="Cen K."/>
            <person name="Zhan S."/>
            <person name="Wang C."/>
        </authorList>
    </citation>
    <scope>NUCLEOTIDE SEQUENCE [LARGE SCALE GENOMIC DNA]</scope>
    <source>
        <strain evidence="8 9">ARSEF 7405</strain>
    </source>
</reference>
<dbReference type="InterPro" id="IPR015943">
    <property type="entry name" value="WD40/YVTN_repeat-like_dom_sf"/>
</dbReference>
<dbReference type="GO" id="GO:0005737">
    <property type="term" value="C:cytoplasm"/>
    <property type="evidence" value="ECO:0007669"/>
    <property type="project" value="TreeGrafter"/>
</dbReference>
<comment type="catalytic activity">
    <reaction evidence="7">
        <text>diphthine methyl ester-[translation elongation factor 2] + H2O = diphthine-[translation elongation factor 2] + methanol + H(+)</text>
        <dbReference type="Rhea" id="RHEA:42656"/>
        <dbReference type="Rhea" id="RHEA-COMP:10172"/>
        <dbReference type="Rhea" id="RHEA-COMP:10173"/>
        <dbReference type="ChEBI" id="CHEBI:15377"/>
        <dbReference type="ChEBI" id="CHEBI:15378"/>
        <dbReference type="ChEBI" id="CHEBI:17790"/>
        <dbReference type="ChEBI" id="CHEBI:79005"/>
        <dbReference type="ChEBI" id="CHEBI:82696"/>
        <dbReference type="EC" id="3.1.1.97"/>
    </reaction>
</comment>
<keyword evidence="3" id="KW-0677">Repeat</keyword>
<dbReference type="InterPro" id="IPR052415">
    <property type="entry name" value="Diphthine_MTase"/>
</dbReference>